<dbReference type="InterPro" id="IPR010982">
    <property type="entry name" value="Lambda_DNA-bd_dom_sf"/>
</dbReference>
<keyword evidence="3" id="KW-1185">Reference proteome</keyword>
<sequence>MSLKPYSELVKLNVAPYAEKRDGAGYLPWAVCKQLLHENGAEKVYFTPCVNANGSSLFMSDIEFKDKNEIVNRCYEVRVRVVIDDLEFEYQTPVMNGGSPVKDNSMSQQRVWNAQTRAFVKGVAVFTGLGFNLWLKDEDSIAKDDDLSKHNILAIKERIEQLMTAKMQKSGFSQRELCDAVGISEKGLSTLMKYFDQIASFEKALTAR</sequence>
<dbReference type="EMBL" id="FQXV01000022">
    <property type="protein sequence ID" value="SHI23772.1"/>
    <property type="molecule type" value="Genomic_DNA"/>
</dbReference>
<accession>A0A1M5ZHS7</accession>
<dbReference type="AlphaFoldDB" id="A0A1M5ZHS7"/>
<evidence type="ECO:0000313" key="1">
    <source>
        <dbReference type="EMBL" id="SHI23772.1"/>
    </source>
</evidence>
<proteinExistence type="predicted"/>
<name>A0A1M5ZHS7_9FIRM</name>
<reference evidence="1 3" key="1">
    <citation type="submission" date="2016-11" db="EMBL/GenBank/DDBJ databases">
        <authorList>
            <person name="Jaros S."/>
            <person name="Januszkiewicz K."/>
            <person name="Wedrychowicz H."/>
        </authorList>
    </citation>
    <scope>NUCLEOTIDE SEQUENCE [LARGE SCALE GENOMIC DNA]</scope>
    <source>
        <strain evidence="1 3">DSM 10068</strain>
    </source>
</reference>
<organism evidence="1 3">
    <name type="scientific">Sporobacter termitidis DSM 10068</name>
    <dbReference type="NCBI Taxonomy" id="1123282"/>
    <lineage>
        <taxon>Bacteria</taxon>
        <taxon>Bacillati</taxon>
        <taxon>Bacillota</taxon>
        <taxon>Clostridia</taxon>
        <taxon>Eubacteriales</taxon>
        <taxon>Oscillospiraceae</taxon>
        <taxon>Sporobacter</taxon>
    </lineage>
</organism>
<evidence type="ECO:0000313" key="2">
    <source>
        <dbReference type="EMBL" id="SHI24462.1"/>
    </source>
</evidence>
<dbReference type="OrthoDB" id="2963788at2"/>
<evidence type="ECO:0008006" key="4">
    <source>
        <dbReference type="Google" id="ProtNLM"/>
    </source>
</evidence>
<dbReference type="STRING" id="1123282.SAMN02745823_03761"/>
<dbReference type="SUPFAM" id="SSF47413">
    <property type="entry name" value="lambda repressor-like DNA-binding domains"/>
    <property type="match status" value="1"/>
</dbReference>
<evidence type="ECO:0000313" key="3">
    <source>
        <dbReference type="Proteomes" id="UP000183995"/>
    </source>
</evidence>
<gene>
    <name evidence="1" type="ORF">SAMN02745823_03761</name>
    <name evidence="2" type="ORF">SAMN02745823_03839</name>
</gene>
<dbReference type="Proteomes" id="UP000183995">
    <property type="component" value="Unassembled WGS sequence"/>
</dbReference>
<dbReference type="GO" id="GO:0003677">
    <property type="term" value="F:DNA binding"/>
    <property type="evidence" value="ECO:0007669"/>
    <property type="project" value="InterPro"/>
</dbReference>
<dbReference type="EMBL" id="FQXV01000024">
    <property type="protein sequence ID" value="SHI24462.1"/>
    <property type="molecule type" value="Genomic_DNA"/>
</dbReference>
<protein>
    <recommendedName>
        <fullName evidence="4">DUF1071 domain-containing protein</fullName>
    </recommendedName>
</protein>
<dbReference type="RefSeq" id="WP_073083047.1">
    <property type="nucleotide sequence ID" value="NZ_FQXV01000022.1"/>
</dbReference>